<dbReference type="KEGG" id="msl:Msil_2409"/>
<dbReference type="InterPro" id="IPR001807">
    <property type="entry name" value="ClC"/>
</dbReference>
<dbReference type="NCBIfam" id="NF003640">
    <property type="entry name" value="PRK05277.1"/>
    <property type="match status" value="1"/>
</dbReference>
<keyword evidence="4 8" id="KW-1133">Transmembrane helix</keyword>
<feature type="transmembrane region" description="Helical" evidence="8">
    <location>
        <begin position="154"/>
        <end position="177"/>
    </location>
</feature>
<evidence type="ECO:0000256" key="1">
    <source>
        <dbReference type="ARBA" id="ARBA00004141"/>
    </source>
</evidence>
<evidence type="ECO:0000256" key="3">
    <source>
        <dbReference type="ARBA" id="ARBA00022692"/>
    </source>
</evidence>
<dbReference type="eggNOG" id="COG0038">
    <property type="taxonomic scope" value="Bacteria"/>
</dbReference>
<feature type="transmembrane region" description="Helical" evidence="8">
    <location>
        <begin position="299"/>
        <end position="322"/>
    </location>
</feature>
<evidence type="ECO:0000256" key="5">
    <source>
        <dbReference type="ARBA" id="ARBA00023065"/>
    </source>
</evidence>
<keyword evidence="5" id="KW-0406">Ion transport</keyword>
<dbReference type="Pfam" id="PF00654">
    <property type="entry name" value="Voltage_CLC"/>
    <property type="match status" value="1"/>
</dbReference>
<reference evidence="9 10" key="1">
    <citation type="journal article" date="2010" name="J. Bacteriol.">
        <title>Complete genome sequence of the aerobic facultative methanotroph Methylocella silvestris BL2.</title>
        <authorList>
            <person name="Chen Y."/>
            <person name="Crombie A."/>
            <person name="Rahman M.T."/>
            <person name="Dedysh S.N."/>
            <person name="Liesack W."/>
            <person name="Stott M.B."/>
            <person name="Alam M."/>
            <person name="Theisen A.R."/>
            <person name="Murrell J.C."/>
            <person name="Dunfield P.F."/>
        </authorList>
    </citation>
    <scope>NUCLEOTIDE SEQUENCE [LARGE SCALE GENOMIC DNA]</scope>
    <source>
        <strain evidence="10">DSM 15510 / CIP 108128 / LMG 27833 / NCIMB 13906 / BL2</strain>
    </source>
</reference>
<proteinExistence type="predicted"/>
<dbReference type="Proteomes" id="UP000002257">
    <property type="component" value="Chromosome"/>
</dbReference>
<protein>
    <submittedName>
        <fullName evidence="9">Chloride channel core</fullName>
    </submittedName>
</protein>
<keyword evidence="6 8" id="KW-0472">Membrane</keyword>
<feature type="transmembrane region" description="Helical" evidence="8">
    <location>
        <begin position="390"/>
        <end position="413"/>
    </location>
</feature>
<dbReference type="OrthoDB" id="9767361at2"/>
<keyword evidence="7" id="KW-0868">Chloride</keyword>
<feature type="transmembrane region" description="Helical" evidence="8">
    <location>
        <begin position="189"/>
        <end position="207"/>
    </location>
</feature>
<dbReference type="CDD" id="cd01031">
    <property type="entry name" value="EriC"/>
    <property type="match status" value="1"/>
</dbReference>
<dbReference type="SUPFAM" id="SSF81340">
    <property type="entry name" value="Clc chloride channel"/>
    <property type="match status" value="1"/>
</dbReference>
<dbReference type="HOGENOM" id="CLU_015263_7_0_5"/>
<organism evidence="9 10">
    <name type="scientific">Methylocella silvestris (strain DSM 15510 / CIP 108128 / LMG 27833 / NCIMB 13906 / BL2)</name>
    <dbReference type="NCBI Taxonomy" id="395965"/>
    <lineage>
        <taxon>Bacteria</taxon>
        <taxon>Pseudomonadati</taxon>
        <taxon>Pseudomonadota</taxon>
        <taxon>Alphaproteobacteria</taxon>
        <taxon>Hyphomicrobiales</taxon>
        <taxon>Beijerinckiaceae</taxon>
        <taxon>Methylocella</taxon>
    </lineage>
</organism>
<dbReference type="PRINTS" id="PR00762">
    <property type="entry name" value="CLCHANNEL"/>
</dbReference>
<dbReference type="InterPro" id="IPR014743">
    <property type="entry name" value="Cl-channel_core"/>
</dbReference>
<dbReference type="PANTHER" id="PTHR45711">
    <property type="entry name" value="CHLORIDE CHANNEL PROTEIN"/>
    <property type="match status" value="1"/>
</dbReference>
<evidence type="ECO:0000256" key="4">
    <source>
        <dbReference type="ARBA" id="ARBA00022989"/>
    </source>
</evidence>
<evidence type="ECO:0000313" key="10">
    <source>
        <dbReference type="Proteomes" id="UP000002257"/>
    </source>
</evidence>
<dbReference type="AlphaFoldDB" id="B8EKG9"/>
<evidence type="ECO:0000256" key="6">
    <source>
        <dbReference type="ARBA" id="ARBA00023136"/>
    </source>
</evidence>
<dbReference type="STRING" id="395965.Msil_2409"/>
<name>B8EKG9_METSB</name>
<evidence type="ECO:0000256" key="7">
    <source>
        <dbReference type="ARBA" id="ARBA00023214"/>
    </source>
</evidence>
<keyword evidence="3 8" id="KW-0812">Transmembrane</keyword>
<dbReference type="PANTHER" id="PTHR45711:SF6">
    <property type="entry name" value="CHLORIDE CHANNEL PROTEIN"/>
    <property type="match status" value="1"/>
</dbReference>
<evidence type="ECO:0000313" key="9">
    <source>
        <dbReference type="EMBL" id="ACK51339.1"/>
    </source>
</evidence>
<gene>
    <name evidence="9" type="ordered locus">Msil_2409</name>
</gene>
<feature type="transmembrane region" description="Helical" evidence="8">
    <location>
        <begin position="53"/>
        <end position="75"/>
    </location>
</feature>
<keyword evidence="2" id="KW-0813">Transport</keyword>
<feature type="transmembrane region" description="Helical" evidence="8">
    <location>
        <begin position="267"/>
        <end position="287"/>
    </location>
</feature>
<evidence type="ECO:0000256" key="2">
    <source>
        <dbReference type="ARBA" id="ARBA00022448"/>
    </source>
</evidence>
<feature type="transmembrane region" description="Helical" evidence="8">
    <location>
        <begin position="227"/>
        <end position="247"/>
    </location>
</feature>
<dbReference type="Gene3D" id="1.10.3080.10">
    <property type="entry name" value="Clc chloride channel"/>
    <property type="match status" value="1"/>
</dbReference>
<comment type="subcellular location">
    <subcellularLocation>
        <location evidence="1">Membrane</location>
        <topology evidence="1">Multi-pass membrane protein</topology>
    </subcellularLocation>
</comment>
<evidence type="ECO:0000256" key="8">
    <source>
        <dbReference type="SAM" id="Phobius"/>
    </source>
</evidence>
<dbReference type="GO" id="GO:0005886">
    <property type="term" value="C:plasma membrane"/>
    <property type="evidence" value="ECO:0007669"/>
    <property type="project" value="TreeGrafter"/>
</dbReference>
<accession>B8EKG9</accession>
<feature type="transmembrane region" description="Helical" evidence="8">
    <location>
        <begin position="359"/>
        <end position="378"/>
    </location>
</feature>
<keyword evidence="10" id="KW-1185">Reference proteome</keyword>
<feature type="transmembrane region" description="Helical" evidence="8">
    <location>
        <begin position="328"/>
        <end position="347"/>
    </location>
</feature>
<dbReference type="GO" id="GO:0005247">
    <property type="term" value="F:voltage-gated chloride channel activity"/>
    <property type="evidence" value="ECO:0007669"/>
    <property type="project" value="TreeGrafter"/>
</dbReference>
<sequence length="435" mass="44075">MQTASNRSSLTALALLSVLAGAGAGLVCGLFRLALDAAAQLRAAFPQTWTGSSWSGCLILMGVAATATATAALLVRRIAPTAIGSGIPHVEAVIAVETPPAPFILLPVKFIGGVLAMGSGLALGREGPCVQMGATLAQLLGQIFRRDWPDRQTLLAAGAGAGLAAAFNAPLAGAAFVLEELLRRFDLRAAFAGLGASMSAIVVARLFTGAAPDFLLPQLPLPDARDFALCLGLGVVAGGFGSLYNHLVLEALDRSDAMVRVPIELQAAVAGAFIGALGWFAPSLVGGGDGMTQALLTGAPALALIPLAFLLRLFLSAASYAAGTPGGLFAPMLVLGAQIGYFFGAALHPFMAAGESHAVLFAVVGMAAFFTAVVRAPLTGMILVTEMTGSSAALLPMLGACFTAMGFATLLGGKPLYDSLKERSAHPHEAGPGKK</sequence>
<dbReference type="RefSeq" id="WP_012591408.1">
    <property type="nucleotide sequence ID" value="NC_011666.1"/>
</dbReference>
<dbReference type="EMBL" id="CP001280">
    <property type="protein sequence ID" value="ACK51339.1"/>
    <property type="molecule type" value="Genomic_DNA"/>
</dbReference>